<dbReference type="InterPro" id="IPR013783">
    <property type="entry name" value="Ig-like_fold"/>
</dbReference>
<dbReference type="Proteomes" id="UP000515756">
    <property type="component" value="Chromosome"/>
</dbReference>
<dbReference type="EMBL" id="AP021927">
    <property type="protein sequence ID" value="BBQ30174.1"/>
    <property type="molecule type" value="Genomic_DNA"/>
</dbReference>
<dbReference type="AlphaFoldDB" id="A0A6S4T591"/>
<proteinExistence type="predicted"/>
<dbReference type="Pfam" id="PF17963">
    <property type="entry name" value="Big_9"/>
    <property type="match status" value="1"/>
</dbReference>
<sequence length="171" mass="17764">MSLVDSDGDSASNTLSVQIVDDVPTAVSDVNLTAASENNLVLNGNVITNDVQGADGAAVTAANLSGTYGSLVLNANGTYTYTLNPNDGDFKALTGGGVGSEVFTYTLTDADGDVSTATLTLTIKNDDDGVTITNLTPRARAGMRRCTKTTCWRPAARTSRRGRTAARSRPR</sequence>
<evidence type="ECO:0000313" key="2">
    <source>
        <dbReference type="Proteomes" id="UP000515756"/>
    </source>
</evidence>
<accession>A0A6S4T591</accession>
<evidence type="ECO:0008006" key="3">
    <source>
        <dbReference type="Google" id="ProtNLM"/>
    </source>
</evidence>
<organism evidence="1 2">
    <name type="scientific">Aeromonas caviae</name>
    <name type="common">Aeromonas punctata</name>
    <dbReference type="NCBI Taxonomy" id="648"/>
    <lineage>
        <taxon>Bacteria</taxon>
        <taxon>Pseudomonadati</taxon>
        <taxon>Pseudomonadota</taxon>
        <taxon>Gammaproteobacteria</taxon>
        <taxon>Aeromonadales</taxon>
        <taxon>Aeromonadaceae</taxon>
        <taxon>Aeromonas</taxon>
    </lineage>
</organism>
<dbReference type="InterPro" id="IPR010221">
    <property type="entry name" value="VCBS_dom"/>
</dbReference>
<protein>
    <recommendedName>
        <fullName evidence="3">RapA2 cadherin-like domain-containing protein</fullName>
    </recommendedName>
</protein>
<evidence type="ECO:0000313" key="1">
    <source>
        <dbReference type="EMBL" id="BBQ30174.1"/>
    </source>
</evidence>
<dbReference type="RefSeq" id="WP_197971244.1">
    <property type="nucleotide sequence ID" value="NZ_AP021927.1"/>
</dbReference>
<dbReference type="NCBIfam" id="TIGR01965">
    <property type="entry name" value="VCBS_repeat"/>
    <property type="match status" value="1"/>
</dbReference>
<name>A0A6S4T591_AERCA</name>
<gene>
    <name evidence="1" type="ORF">WP2W18E01_17560</name>
</gene>
<dbReference type="Gene3D" id="2.60.40.10">
    <property type="entry name" value="Immunoglobulins"/>
    <property type="match status" value="1"/>
</dbReference>
<reference evidence="1 2" key="1">
    <citation type="submission" date="2019-12" db="EMBL/GenBank/DDBJ databases">
        <title>complete genome sequences of Aeromonas caviae str. WP2-W18-ESBL-01 isolated from wastewater treatment plant effluent.</title>
        <authorList>
            <person name="Sekizuka T."/>
            <person name="Itokawa K."/>
            <person name="Yatsu K."/>
            <person name="Inamine Y."/>
            <person name="Kuroda M."/>
        </authorList>
    </citation>
    <scope>NUCLEOTIDE SEQUENCE [LARGE SCALE GENOMIC DNA]</scope>
    <source>
        <strain evidence="1 2">WP2-W18-ESBL-01</strain>
    </source>
</reference>